<dbReference type="PANTHER" id="PTHR43791">
    <property type="entry name" value="PERMEASE-RELATED"/>
    <property type="match status" value="1"/>
</dbReference>
<feature type="transmembrane region" description="Helical" evidence="6">
    <location>
        <begin position="397"/>
        <end position="417"/>
    </location>
</feature>
<dbReference type="SUPFAM" id="SSF103473">
    <property type="entry name" value="MFS general substrate transporter"/>
    <property type="match status" value="1"/>
</dbReference>
<feature type="transmembrane region" description="Helical" evidence="6">
    <location>
        <begin position="429"/>
        <end position="450"/>
    </location>
</feature>
<comment type="subcellular location">
    <subcellularLocation>
        <location evidence="1">Membrane</location>
        <topology evidence="1">Multi-pass membrane protein</topology>
    </subcellularLocation>
</comment>
<name>A0A8H3C4B6_9AGAM</name>
<protein>
    <recommendedName>
        <fullName evidence="7">Major facilitator superfamily (MFS) profile domain-containing protein</fullName>
    </recommendedName>
</protein>
<keyword evidence="5 6" id="KW-0472">Membrane</keyword>
<dbReference type="GO" id="GO:0022857">
    <property type="term" value="F:transmembrane transporter activity"/>
    <property type="evidence" value="ECO:0007669"/>
    <property type="project" value="InterPro"/>
</dbReference>
<dbReference type="Gene3D" id="1.20.1250.20">
    <property type="entry name" value="MFS general substrate transporter like domains"/>
    <property type="match status" value="2"/>
</dbReference>
<dbReference type="InterPro" id="IPR020846">
    <property type="entry name" value="MFS_dom"/>
</dbReference>
<evidence type="ECO:0000256" key="1">
    <source>
        <dbReference type="ARBA" id="ARBA00004141"/>
    </source>
</evidence>
<accession>A0A8H3C4B6</accession>
<evidence type="ECO:0000259" key="7">
    <source>
        <dbReference type="PROSITE" id="PS50850"/>
    </source>
</evidence>
<dbReference type="PANTHER" id="PTHR43791:SF3">
    <property type="entry name" value="MAJOR FACILITATOR SUPERFAMILY (MFS) PROFILE DOMAIN-CONTAINING PROTEIN"/>
    <property type="match status" value="1"/>
</dbReference>
<reference evidence="8" key="1">
    <citation type="submission" date="2021-01" db="EMBL/GenBank/DDBJ databases">
        <authorList>
            <person name="Kaushik A."/>
        </authorList>
    </citation>
    <scope>NUCLEOTIDE SEQUENCE</scope>
    <source>
        <strain evidence="8">Type strain: AG8-Rh-89/</strain>
    </source>
</reference>
<evidence type="ECO:0000313" key="8">
    <source>
        <dbReference type="EMBL" id="CAE6471062.1"/>
    </source>
</evidence>
<proteinExistence type="predicted"/>
<feature type="transmembrane region" description="Helical" evidence="6">
    <location>
        <begin position="44"/>
        <end position="64"/>
    </location>
</feature>
<dbReference type="InterPro" id="IPR011701">
    <property type="entry name" value="MFS"/>
</dbReference>
<gene>
    <name evidence="8" type="ORF">RDB_LOCUS62598</name>
</gene>
<comment type="caution">
    <text evidence="8">The sequence shown here is derived from an EMBL/GenBank/DDBJ whole genome shotgun (WGS) entry which is preliminary data.</text>
</comment>
<dbReference type="Proteomes" id="UP000663850">
    <property type="component" value="Unassembled WGS sequence"/>
</dbReference>
<feature type="transmembrane region" description="Helical" evidence="6">
    <location>
        <begin position="206"/>
        <end position="229"/>
    </location>
</feature>
<evidence type="ECO:0000256" key="6">
    <source>
        <dbReference type="SAM" id="Phobius"/>
    </source>
</evidence>
<feature type="transmembrane region" description="Helical" evidence="6">
    <location>
        <begin position="113"/>
        <end position="132"/>
    </location>
</feature>
<feature type="transmembrane region" description="Helical" evidence="6">
    <location>
        <begin position="175"/>
        <end position="194"/>
    </location>
</feature>
<feature type="transmembrane region" description="Helical" evidence="6">
    <location>
        <begin position="337"/>
        <end position="358"/>
    </location>
</feature>
<evidence type="ECO:0000256" key="3">
    <source>
        <dbReference type="ARBA" id="ARBA00022692"/>
    </source>
</evidence>
<dbReference type="PROSITE" id="PS50850">
    <property type="entry name" value="MFS"/>
    <property type="match status" value="1"/>
</dbReference>
<evidence type="ECO:0000313" key="9">
    <source>
        <dbReference type="Proteomes" id="UP000663850"/>
    </source>
</evidence>
<feature type="transmembrane region" description="Helical" evidence="6">
    <location>
        <begin position="300"/>
        <end position="325"/>
    </location>
</feature>
<dbReference type="InterPro" id="IPR036259">
    <property type="entry name" value="MFS_trans_sf"/>
</dbReference>
<sequence>MTSPASSHEKHDEKHVEDVHLEANEDEFDAVRDKTLMRRVDWRLMPILCVLYALSLIDRVNLGSARVEGLGVTLKFEGYKNNKYSIALLVFFIGYFLFELPSTLVLRRLHPRNFLTIIIILWGATTLGMGFVHSWKTLAVCRAVLGSLEAGFFPACVYLISSWYKRYEVQQRLSVFYMSSVLASGFASILAYGLARMHGIGGLEGWRWIFIMLGIVTIVAGSIGWLLIVDFPDKATFLSEEELIRRLNRDRGDGEHDPLTTQKVLAHLSDWKIWALALAFGCSTMPAYSLAYFIPIILRGLGFSVALSNILVAPPYVVAVMLALFTSWWSDKIRIRTPFIVAHSLIAIAGFTIVLHAKGNGVKLFGTFLAVAGTQPQMPFVIGLLQNNIVSSSRRAVASGVQVAFGAIGGIAASTVYQQKDSPRYITGLRATIAFHTGLIATVCAVTFAFHLKNKELDRHAASRPQSELDAMNEKERALATWRHTV</sequence>
<keyword evidence="3 6" id="KW-0812">Transmembrane</keyword>
<evidence type="ECO:0000256" key="5">
    <source>
        <dbReference type="ARBA" id="ARBA00023136"/>
    </source>
</evidence>
<evidence type="ECO:0000256" key="4">
    <source>
        <dbReference type="ARBA" id="ARBA00022989"/>
    </source>
</evidence>
<keyword evidence="4 6" id="KW-1133">Transmembrane helix</keyword>
<keyword evidence="2" id="KW-0813">Transport</keyword>
<feature type="transmembrane region" description="Helical" evidence="6">
    <location>
        <begin position="273"/>
        <end position="294"/>
    </location>
</feature>
<organism evidence="8 9">
    <name type="scientific">Rhizoctonia solani</name>
    <dbReference type="NCBI Taxonomy" id="456999"/>
    <lineage>
        <taxon>Eukaryota</taxon>
        <taxon>Fungi</taxon>
        <taxon>Dikarya</taxon>
        <taxon>Basidiomycota</taxon>
        <taxon>Agaricomycotina</taxon>
        <taxon>Agaricomycetes</taxon>
        <taxon>Cantharellales</taxon>
        <taxon>Ceratobasidiaceae</taxon>
        <taxon>Rhizoctonia</taxon>
    </lineage>
</organism>
<dbReference type="GO" id="GO:0016020">
    <property type="term" value="C:membrane"/>
    <property type="evidence" value="ECO:0007669"/>
    <property type="project" value="UniProtKB-SubCell"/>
</dbReference>
<dbReference type="AlphaFoldDB" id="A0A8H3C4B6"/>
<evidence type="ECO:0000256" key="2">
    <source>
        <dbReference type="ARBA" id="ARBA00022448"/>
    </source>
</evidence>
<dbReference type="FunFam" id="1.20.1250.20:FF:000013">
    <property type="entry name" value="MFS general substrate transporter"/>
    <property type="match status" value="1"/>
</dbReference>
<dbReference type="FunFam" id="1.20.1250.20:FF:000018">
    <property type="entry name" value="MFS transporter permease"/>
    <property type="match status" value="1"/>
</dbReference>
<dbReference type="EMBL" id="CAJMWZ010003199">
    <property type="protein sequence ID" value="CAE6471062.1"/>
    <property type="molecule type" value="Genomic_DNA"/>
</dbReference>
<feature type="domain" description="Major facilitator superfamily (MFS) profile" evidence="7">
    <location>
        <begin position="44"/>
        <end position="456"/>
    </location>
</feature>
<dbReference type="Pfam" id="PF07690">
    <property type="entry name" value="MFS_1"/>
    <property type="match status" value="1"/>
</dbReference>
<feature type="transmembrane region" description="Helical" evidence="6">
    <location>
        <begin position="364"/>
        <end position="385"/>
    </location>
</feature>
<feature type="transmembrane region" description="Helical" evidence="6">
    <location>
        <begin position="84"/>
        <end position="106"/>
    </location>
</feature>
<feature type="transmembrane region" description="Helical" evidence="6">
    <location>
        <begin position="144"/>
        <end position="163"/>
    </location>
</feature>